<organism evidence="1 2">
    <name type="scientific">Phormidium nigroviride PCC 7112</name>
    <dbReference type="NCBI Taxonomy" id="179408"/>
    <lineage>
        <taxon>Bacteria</taxon>
        <taxon>Bacillati</taxon>
        <taxon>Cyanobacteriota</taxon>
        <taxon>Cyanophyceae</taxon>
        <taxon>Oscillatoriophycideae</taxon>
        <taxon>Oscillatoriales</taxon>
        <taxon>Oscillatoriaceae</taxon>
        <taxon>Phormidium</taxon>
    </lineage>
</organism>
<dbReference type="AlphaFoldDB" id="K9VDY4"/>
<proteinExistence type="predicted"/>
<dbReference type="eggNOG" id="COG3266">
    <property type="taxonomic scope" value="Bacteria"/>
</dbReference>
<accession>K9VDY4</accession>
<keyword evidence="2" id="KW-1185">Reference proteome</keyword>
<dbReference type="RefSeq" id="WP_015175689.1">
    <property type="nucleotide sequence ID" value="NC_019729.1"/>
</dbReference>
<reference evidence="1 2" key="1">
    <citation type="submission" date="2012-05" db="EMBL/GenBank/DDBJ databases">
        <title>Finished chromosome of genome of Oscillatoria sp. PCC 7112.</title>
        <authorList>
            <consortium name="US DOE Joint Genome Institute"/>
            <person name="Gugger M."/>
            <person name="Coursin T."/>
            <person name="Rippka R."/>
            <person name="Tandeau De Marsac N."/>
            <person name="Huntemann M."/>
            <person name="Wei C.-L."/>
            <person name="Han J."/>
            <person name="Detter J.C."/>
            <person name="Han C."/>
            <person name="Tapia R."/>
            <person name="Davenport K."/>
            <person name="Daligault H."/>
            <person name="Erkkila T."/>
            <person name="Gu W."/>
            <person name="Munk A.C.C."/>
            <person name="Teshima H."/>
            <person name="Xu Y."/>
            <person name="Chain P."/>
            <person name="Chen A."/>
            <person name="Krypides N."/>
            <person name="Mavromatis K."/>
            <person name="Markowitz V."/>
            <person name="Szeto E."/>
            <person name="Ivanova N."/>
            <person name="Mikhailova N."/>
            <person name="Ovchinnikova G."/>
            <person name="Pagani I."/>
            <person name="Pati A."/>
            <person name="Goodwin L."/>
            <person name="Peters L."/>
            <person name="Pitluck S."/>
            <person name="Woyke T."/>
            <person name="Kerfeld C."/>
        </authorList>
    </citation>
    <scope>NUCLEOTIDE SEQUENCE [LARGE SCALE GENOMIC DNA]</scope>
    <source>
        <strain evidence="1 2">PCC 7112</strain>
    </source>
</reference>
<evidence type="ECO:0000313" key="2">
    <source>
        <dbReference type="Proteomes" id="UP000010478"/>
    </source>
</evidence>
<evidence type="ECO:0000313" key="1">
    <source>
        <dbReference type="EMBL" id="AFZ06378.1"/>
    </source>
</evidence>
<dbReference type="HOGENOM" id="CLU_507923_0_0_3"/>
<name>K9VDY4_9CYAN</name>
<dbReference type="Proteomes" id="UP000010478">
    <property type="component" value="Chromosome"/>
</dbReference>
<dbReference type="EMBL" id="CP003614">
    <property type="protein sequence ID" value="AFZ06378.1"/>
    <property type="molecule type" value="Genomic_DNA"/>
</dbReference>
<gene>
    <name evidence="1" type="ORF">Osc7112_1894</name>
</gene>
<dbReference type="KEGG" id="oni:Osc7112_1894"/>
<sequence length="536" mass="59602" precursor="true">MRLRQYPLVFLTTSLLLWLMDYGASAFSFSLGGDTSSKTISYKDPVKAEGKITVKQVKLLDPPAQSSDFLRTLQTLFQGWEFNPVSIDGRFEIVENQPYYTPEANFPDEATHVGAKFQLNYLYQIAENGVSSSFHNNINNLHWIQRVTNYEFLNDRKGEPNNFIDVPSFQGNPFYDLQFPGMLQPGVFKDYPFRNNVSIGHTFDAELYLVEKTADNKVSIYNGISWGWTNTFTRPKTTKKFSDSLASGLEVDRFNLSDLTPGSKYRAWTNNDLPSNRCNPNTFLSTDNDSGFQLGFDDDSSPVGNGFASALTGTVGSSGNINLDVRAAGGGARGQDTGNYELFVDVYDPQESPDFSVATSGGGGFGKEKRGLTQQNPILPNSLQNGWQVFNKVPGCRWFDPPTTYGFEFQSLEDTLFTEILDFPVGDDQEFTVAVGDSILGNFSPGDKLDFISLLGYPVDNFRITGIDSLFGPTAETAFPIQLAFKEREGSFKMRQIPKPIDAEAVPEPGSILAAKGMLLWFAAMRYILRKKRQAG</sequence>
<protein>
    <submittedName>
        <fullName evidence="1">Uncharacterized protein</fullName>
    </submittedName>
</protein>